<evidence type="ECO:0000313" key="1">
    <source>
        <dbReference type="EMBL" id="MFE3871929.1"/>
    </source>
</evidence>
<gene>
    <name evidence="1" type="ORF">ACFX5F_11930</name>
</gene>
<evidence type="ECO:0000313" key="2">
    <source>
        <dbReference type="Proteomes" id="UP001600107"/>
    </source>
</evidence>
<keyword evidence="2" id="KW-1185">Reference proteome</keyword>
<accession>A0ABW6I6N6</accession>
<proteinExistence type="predicted"/>
<dbReference type="EMBL" id="JBHZPY010000010">
    <property type="protein sequence ID" value="MFE3871929.1"/>
    <property type="molecule type" value="Genomic_DNA"/>
</dbReference>
<dbReference type="Proteomes" id="UP001600107">
    <property type="component" value="Unassembled WGS sequence"/>
</dbReference>
<name>A0ABW6I6N6_9FLAO</name>
<sequence>MENKDQISFGLRKITTEQFAVIESAFDEKNDNIELVTNLRFGLNIEKRMITPLLSINFSQNKNPFLLLEIGCHFEIIKEHWDNLYHKDSNEIKLPKNIALHLVMLSIGTLRGVLHAKTESTFFNRFLVPTLNVNDLVKEDIVINTNDLIKK</sequence>
<reference evidence="1 2" key="1">
    <citation type="submission" date="2024-06" db="EMBL/GenBank/DDBJ databases">
        <title>Flavobacterium spp. isolated from glacier.</title>
        <authorList>
            <person name="Han D."/>
        </authorList>
    </citation>
    <scope>NUCLEOTIDE SEQUENCE [LARGE SCALE GENOMIC DNA]</scope>
    <source>
        <strain evidence="1 2">ZS1P70</strain>
    </source>
</reference>
<comment type="caution">
    <text evidence="1">The sequence shown here is derived from an EMBL/GenBank/DDBJ whole genome shotgun (WGS) entry which is preliminary data.</text>
</comment>
<organism evidence="1 2">
    <name type="scientific">Flavobacterium zhoui</name>
    <dbReference type="NCBI Taxonomy" id="3230414"/>
    <lineage>
        <taxon>Bacteria</taxon>
        <taxon>Pseudomonadati</taxon>
        <taxon>Bacteroidota</taxon>
        <taxon>Flavobacteriia</taxon>
        <taxon>Flavobacteriales</taxon>
        <taxon>Flavobacteriaceae</taxon>
        <taxon>Flavobacterium</taxon>
    </lineage>
</organism>
<protein>
    <submittedName>
        <fullName evidence="1">Uncharacterized protein</fullName>
    </submittedName>
</protein>
<dbReference type="RefSeq" id="WP_379852259.1">
    <property type="nucleotide sequence ID" value="NZ_JBHZPY010000010.1"/>
</dbReference>